<comment type="caution">
    <text evidence="1">The sequence shown here is derived from an EMBL/GenBank/DDBJ whole genome shotgun (WGS) entry which is preliminary data.</text>
</comment>
<reference evidence="1 2" key="1">
    <citation type="journal article" date="2016" name="Genome Biol. Evol.">
        <title>Gene Family Evolution Reflects Adaptation to Soil Environmental Stressors in the Genome of the Collembolan Orchesella cincta.</title>
        <authorList>
            <person name="Faddeeva-Vakhrusheva A."/>
            <person name="Derks M.F."/>
            <person name="Anvar S.Y."/>
            <person name="Agamennone V."/>
            <person name="Suring W."/>
            <person name="Smit S."/>
            <person name="van Straalen N.M."/>
            <person name="Roelofs D."/>
        </authorList>
    </citation>
    <scope>NUCLEOTIDE SEQUENCE [LARGE SCALE GENOMIC DNA]</scope>
    <source>
        <tissue evidence="1">Mixed pool</tissue>
    </source>
</reference>
<proteinExistence type="predicted"/>
<keyword evidence="2" id="KW-1185">Reference proteome</keyword>
<protein>
    <recommendedName>
        <fullName evidence="3">F-box domain-containing protein</fullName>
    </recommendedName>
</protein>
<evidence type="ECO:0000313" key="2">
    <source>
        <dbReference type="Proteomes" id="UP000094527"/>
    </source>
</evidence>
<evidence type="ECO:0008006" key="3">
    <source>
        <dbReference type="Google" id="ProtNLM"/>
    </source>
</evidence>
<gene>
    <name evidence="1" type="ORF">Ocin01_18114</name>
</gene>
<dbReference type="Gene3D" id="3.80.10.10">
    <property type="entry name" value="Ribonuclease Inhibitor"/>
    <property type="match status" value="1"/>
</dbReference>
<organism evidence="1 2">
    <name type="scientific">Orchesella cincta</name>
    <name type="common">Springtail</name>
    <name type="synonym">Podura cincta</name>
    <dbReference type="NCBI Taxonomy" id="48709"/>
    <lineage>
        <taxon>Eukaryota</taxon>
        <taxon>Metazoa</taxon>
        <taxon>Ecdysozoa</taxon>
        <taxon>Arthropoda</taxon>
        <taxon>Hexapoda</taxon>
        <taxon>Collembola</taxon>
        <taxon>Entomobryomorpha</taxon>
        <taxon>Entomobryoidea</taxon>
        <taxon>Orchesellidae</taxon>
        <taxon>Orchesellinae</taxon>
        <taxon>Orchesella</taxon>
    </lineage>
</organism>
<name>A0A1D2M6H2_ORCCI</name>
<dbReference type="EMBL" id="LJIJ01003423">
    <property type="protein sequence ID" value="ODM88569.1"/>
    <property type="molecule type" value="Genomic_DNA"/>
</dbReference>
<sequence length="588" mass="68212">MPNSIPETICKTRTGSVMNEPDQLNNLNELAASFPFVIQKLLLFLPAADLISIRQCTKSLKCAVDQYVGLSFCLSEPNPGYHLSPNVKVITGDMLNSFRNLGIRNLTAQNIIDTTFSDLFSFPDLLQRLHIVGTFDSQTLLEILTECCNLQELKLHEEQNIFKYNEQYTYKYDELFDSDIVDFMNGIHEQGRIHMVNLKILHMHWKGVSTMNNFFVPLPIYCPLVTGTLAKFMDSVANTLKAFSFAVEGGGFPEDYCTTSINKLDSWLSFLTDHRALLPSFQELVSKLYFWDDEREIPEHERSEDEIREIRKRQINERDQWLQELMENLGKKMKLTSLRLEIDMMEEFGVNWLHFTKHQKSLQHLTLQSSWFFPLVQEVLKAIARELRSLALVMQFINTMDMEDVLGSCSQLKYLHLNNSSCGIRSDTPLAMRVSGHIVNAKFDQFLPNLEGLVLYDVLIKCGDMARLKYLDHLKYLVYSFKGGNHCFRSTDPNELFGITFDDFKLMLFKRNLDYLVLTDDSVVLHGLEHKMDEDEKSLNELLEEEMFHLFNLWGPLIMVDKAHIAVMHGQPISQSHWFYPFVKRVFN</sequence>
<dbReference type="AlphaFoldDB" id="A0A1D2M6H2"/>
<dbReference type="InterPro" id="IPR032675">
    <property type="entry name" value="LRR_dom_sf"/>
</dbReference>
<dbReference type="SUPFAM" id="SSF52047">
    <property type="entry name" value="RNI-like"/>
    <property type="match status" value="1"/>
</dbReference>
<dbReference type="Proteomes" id="UP000094527">
    <property type="component" value="Unassembled WGS sequence"/>
</dbReference>
<accession>A0A1D2M6H2</accession>
<evidence type="ECO:0000313" key="1">
    <source>
        <dbReference type="EMBL" id="ODM88569.1"/>
    </source>
</evidence>